<name>A0A6G1H9L8_9PEZI</name>
<reference evidence="1" key="1">
    <citation type="journal article" date="2020" name="Stud. Mycol.">
        <title>101 Dothideomycetes genomes: a test case for predicting lifestyles and emergence of pathogens.</title>
        <authorList>
            <person name="Haridas S."/>
            <person name="Albert R."/>
            <person name="Binder M."/>
            <person name="Bloem J."/>
            <person name="Labutti K."/>
            <person name="Salamov A."/>
            <person name="Andreopoulos B."/>
            <person name="Baker S."/>
            <person name="Barry K."/>
            <person name="Bills G."/>
            <person name="Bluhm B."/>
            <person name="Cannon C."/>
            <person name="Castanera R."/>
            <person name="Culley D."/>
            <person name="Daum C."/>
            <person name="Ezra D."/>
            <person name="Gonzalez J."/>
            <person name="Henrissat B."/>
            <person name="Kuo A."/>
            <person name="Liang C."/>
            <person name="Lipzen A."/>
            <person name="Lutzoni F."/>
            <person name="Magnuson J."/>
            <person name="Mondo S."/>
            <person name="Nolan M."/>
            <person name="Ohm R."/>
            <person name="Pangilinan J."/>
            <person name="Park H.-J."/>
            <person name="Ramirez L."/>
            <person name="Alfaro M."/>
            <person name="Sun H."/>
            <person name="Tritt A."/>
            <person name="Yoshinaga Y."/>
            <person name="Zwiers L.-H."/>
            <person name="Turgeon B."/>
            <person name="Goodwin S."/>
            <person name="Spatafora J."/>
            <person name="Crous P."/>
            <person name="Grigoriev I."/>
        </authorList>
    </citation>
    <scope>NUCLEOTIDE SEQUENCE</scope>
    <source>
        <strain evidence="1">CBS 113979</strain>
    </source>
</reference>
<dbReference type="Proteomes" id="UP000800041">
    <property type="component" value="Unassembled WGS sequence"/>
</dbReference>
<sequence length="124" mass="13815">MMGTDVMSVQIDQQLTYEAYSYYVQGLFELLDGLSLSAQVFVDLDKQNEFRIPAAVREVSGVVDAYFFNLINLFPANSSYSSQAANQKSQVDTHFRQAVHAFHLVTAQSATPYSNVTSEAVTME</sequence>
<organism evidence="1 2">
    <name type="scientific">Aulographum hederae CBS 113979</name>
    <dbReference type="NCBI Taxonomy" id="1176131"/>
    <lineage>
        <taxon>Eukaryota</taxon>
        <taxon>Fungi</taxon>
        <taxon>Dikarya</taxon>
        <taxon>Ascomycota</taxon>
        <taxon>Pezizomycotina</taxon>
        <taxon>Dothideomycetes</taxon>
        <taxon>Pleosporomycetidae</taxon>
        <taxon>Aulographales</taxon>
        <taxon>Aulographaceae</taxon>
    </lineage>
</organism>
<dbReference type="EMBL" id="ML977143">
    <property type="protein sequence ID" value="KAF1989923.1"/>
    <property type="molecule type" value="Genomic_DNA"/>
</dbReference>
<evidence type="ECO:0000313" key="2">
    <source>
        <dbReference type="Proteomes" id="UP000800041"/>
    </source>
</evidence>
<dbReference type="OrthoDB" id="3891049at2759"/>
<evidence type="ECO:0000313" key="1">
    <source>
        <dbReference type="EMBL" id="KAF1989923.1"/>
    </source>
</evidence>
<keyword evidence="2" id="KW-1185">Reference proteome</keyword>
<protein>
    <submittedName>
        <fullName evidence="1">Uncharacterized protein</fullName>
    </submittedName>
</protein>
<dbReference type="AlphaFoldDB" id="A0A6G1H9L8"/>
<gene>
    <name evidence="1" type="ORF">K402DRAFT_410560</name>
</gene>
<proteinExistence type="predicted"/>
<accession>A0A6G1H9L8</accession>